<protein>
    <submittedName>
        <fullName evidence="2">VOC family protein</fullName>
    </submittedName>
</protein>
<organism evidence="2 3">
    <name type="scientific">Flammeovirga agarivorans</name>
    <dbReference type="NCBI Taxonomy" id="2726742"/>
    <lineage>
        <taxon>Bacteria</taxon>
        <taxon>Pseudomonadati</taxon>
        <taxon>Bacteroidota</taxon>
        <taxon>Cytophagia</taxon>
        <taxon>Cytophagales</taxon>
        <taxon>Flammeovirgaceae</taxon>
        <taxon>Flammeovirga</taxon>
    </lineage>
</organism>
<comment type="caution">
    <text evidence="2">The sequence shown here is derived from an EMBL/GenBank/DDBJ whole genome shotgun (WGS) entry which is preliminary data.</text>
</comment>
<dbReference type="InterPro" id="IPR029068">
    <property type="entry name" value="Glyas_Bleomycin-R_OHBP_Dase"/>
</dbReference>
<evidence type="ECO:0000313" key="3">
    <source>
        <dbReference type="Proteomes" id="UP000585050"/>
    </source>
</evidence>
<dbReference type="SUPFAM" id="SSF54593">
    <property type="entry name" value="Glyoxalase/Bleomycin resistance protein/Dihydroxybiphenyl dioxygenase"/>
    <property type="match status" value="1"/>
</dbReference>
<dbReference type="Proteomes" id="UP000585050">
    <property type="component" value="Unassembled WGS sequence"/>
</dbReference>
<dbReference type="Gene3D" id="3.10.180.10">
    <property type="entry name" value="2,3-Dihydroxybiphenyl 1,2-Dioxygenase, domain 1"/>
    <property type="match status" value="1"/>
</dbReference>
<reference evidence="2 3" key="1">
    <citation type="submission" date="2020-04" db="EMBL/GenBank/DDBJ databases">
        <title>Flammeovirga sp. SR4, a novel species isolated from seawater.</title>
        <authorList>
            <person name="Wang X."/>
        </authorList>
    </citation>
    <scope>NUCLEOTIDE SEQUENCE [LARGE SCALE GENOMIC DNA]</scope>
    <source>
        <strain evidence="2 3">SR4</strain>
    </source>
</reference>
<gene>
    <name evidence="2" type="ORF">HGP29_07510</name>
</gene>
<dbReference type="EMBL" id="JABAIL010000002">
    <property type="protein sequence ID" value="NLR91049.1"/>
    <property type="molecule type" value="Genomic_DNA"/>
</dbReference>
<dbReference type="AlphaFoldDB" id="A0A7X8SIW6"/>
<sequence length="227" mass="26377">MEIKRLELFSRDINAQKEFYTKILELPLIEEHSKSFTVKIGHSELRFSMNKKATPYHFAINIPTNKVLEAVTWLEERVVLLKDGDDKIIDFRAWNAEALYFFDKDENIVEFISRHRLENQIESNFSSEALLEISEIGMPLKDIESGYKQLNEKVALPIFDGSFDRFCAIGDENGLFISINPEKKKDWYPTNKTPEQSSFNITFKQGTDLYAMSFNEGEIEIKKSSNI</sequence>
<dbReference type="InterPro" id="IPR037523">
    <property type="entry name" value="VOC_core"/>
</dbReference>
<evidence type="ECO:0000259" key="1">
    <source>
        <dbReference type="PROSITE" id="PS51819"/>
    </source>
</evidence>
<dbReference type="PROSITE" id="PS51819">
    <property type="entry name" value="VOC"/>
    <property type="match status" value="1"/>
</dbReference>
<evidence type="ECO:0000313" key="2">
    <source>
        <dbReference type="EMBL" id="NLR91049.1"/>
    </source>
</evidence>
<dbReference type="RefSeq" id="WP_168881753.1">
    <property type="nucleotide sequence ID" value="NZ_JABAIL010000002.1"/>
</dbReference>
<proteinExistence type="predicted"/>
<feature type="domain" description="VOC" evidence="1">
    <location>
        <begin position="2"/>
        <end position="114"/>
    </location>
</feature>
<accession>A0A7X8SIW6</accession>
<name>A0A7X8SIW6_9BACT</name>
<keyword evidence="3" id="KW-1185">Reference proteome</keyword>